<dbReference type="Proteomes" id="UP000463224">
    <property type="component" value="Unassembled WGS sequence"/>
</dbReference>
<dbReference type="GO" id="GO:0016773">
    <property type="term" value="F:phosphotransferase activity, alcohol group as acceptor"/>
    <property type="evidence" value="ECO:0007669"/>
    <property type="project" value="InterPro"/>
</dbReference>
<keyword evidence="1" id="KW-0808">Transferase</keyword>
<dbReference type="AlphaFoldDB" id="A0A844QMJ8"/>
<comment type="caution">
    <text evidence="1">The sequence shown here is derived from an EMBL/GenBank/DDBJ whole genome shotgun (WGS) entry which is preliminary data.</text>
</comment>
<evidence type="ECO:0000313" key="1">
    <source>
        <dbReference type="EMBL" id="MVA99213.1"/>
    </source>
</evidence>
<dbReference type="InterPro" id="IPR006748">
    <property type="entry name" value="NH2Glyco/OHUrea_AB-resist_kin"/>
</dbReference>
<gene>
    <name evidence="1" type="ORF">GN330_18355</name>
</gene>
<name>A0A844QMJ8_9HYPH</name>
<proteinExistence type="predicted"/>
<protein>
    <submittedName>
        <fullName evidence="1">Phosphotransferase</fullName>
    </submittedName>
</protein>
<reference evidence="1 2" key="1">
    <citation type="submission" date="2019-12" db="EMBL/GenBank/DDBJ databases">
        <title>Nitratireductor arenosus sp. nov., Isolated from sea sand, Jeju island, South Korea.</title>
        <authorList>
            <person name="Kim W."/>
        </authorList>
    </citation>
    <scope>NUCLEOTIDE SEQUENCE [LARGE SCALE GENOMIC DNA]</scope>
    <source>
        <strain evidence="1 2">CAU 1489</strain>
    </source>
</reference>
<dbReference type="Gene3D" id="3.90.1200.10">
    <property type="match status" value="1"/>
</dbReference>
<dbReference type="GO" id="GO:0019748">
    <property type="term" value="P:secondary metabolic process"/>
    <property type="evidence" value="ECO:0007669"/>
    <property type="project" value="InterPro"/>
</dbReference>
<dbReference type="Pfam" id="PF04655">
    <property type="entry name" value="APH_6_hur"/>
    <property type="match status" value="1"/>
</dbReference>
<dbReference type="SUPFAM" id="SSF56112">
    <property type="entry name" value="Protein kinase-like (PK-like)"/>
    <property type="match status" value="1"/>
</dbReference>
<evidence type="ECO:0000313" key="2">
    <source>
        <dbReference type="Proteomes" id="UP000463224"/>
    </source>
</evidence>
<organism evidence="1 2">
    <name type="scientific">Nitratireductor arenosus</name>
    <dbReference type="NCBI Taxonomy" id="2682096"/>
    <lineage>
        <taxon>Bacteria</taxon>
        <taxon>Pseudomonadati</taxon>
        <taxon>Pseudomonadota</taxon>
        <taxon>Alphaproteobacteria</taxon>
        <taxon>Hyphomicrobiales</taxon>
        <taxon>Phyllobacteriaceae</taxon>
        <taxon>Nitratireductor</taxon>
    </lineage>
</organism>
<dbReference type="InterPro" id="IPR011009">
    <property type="entry name" value="Kinase-like_dom_sf"/>
</dbReference>
<accession>A0A844QMJ8</accession>
<keyword evidence="2" id="KW-1185">Reference proteome</keyword>
<sequence>MSPVTPCFPARWKVSNPVLIAETFSSRIWKVALQDGRPGVVKALKPFDDVADELRGRHLLRWRRGEGLVKLYGVDGRRMLIEYAGERLLAAEIDTAGDTHATDIAAAVMRRLHAPSQLTPPTELQPLRERFKSLFNKAAADRKAGGASPYVEAARIAQRLLDTPHDPRPLHGDLHHDNILLSARGWLAIDPKGLIGDPCFDAANMFYNPLNRDDLRLAPERVAAMATTFSKTLGRDPRTILDHALAYGCLSAAWHHEDGNRQDEDSELAVSAVIRTVRLSF</sequence>
<dbReference type="EMBL" id="WPHG01000004">
    <property type="protein sequence ID" value="MVA99213.1"/>
    <property type="molecule type" value="Genomic_DNA"/>
</dbReference>